<evidence type="ECO:0000313" key="1">
    <source>
        <dbReference type="EMBL" id="SPF50077.1"/>
    </source>
</evidence>
<dbReference type="EMBL" id="OMOF01000412">
    <property type="protein sequence ID" value="SPF50077.1"/>
    <property type="molecule type" value="Genomic_DNA"/>
</dbReference>
<evidence type="ECO:0000313" key="2">
    <source>
        <dbReference type="Proteomes" id="UP000238916"/>
    </source>
</evidence>
<reference evidence="2" key="1">
    <citation type="submission" date="2018-02" db="EMBL/GenBank/DDBJ databases">
        <authorList>
            <person name="Hausmann B."/>
        </authorList>
    </citation>
    <scope>NUCLEOTIDE SEQUENCE [LARGE SCALE GENOMIC DNA]</scope>
    <source>
        <strain evidence="2">Peat soil MAG SbF1</strain>
    </source>
</reference>
<name>A0A2U3LDS3_9FIRM</name>
<dbReference type="Proteomes" id="UP000238916">
    <property type="component" value="Unassembled WGS sequence"/>
</dbReference>
<gene>
    <name evidence="1" type="ORF">SBF1_470017</name>
</gene>
<accession>A0A2U3LDS3</accession>
<protein>
    <submittedName>
        <fullName evidence="1">Uncharacterized protein</fullName>
    </submittedName>
</protein>
<dbReference type="AlphaFoldDB" id="A0A2U3LDS3"/>
<sequence>MQFLSNCKKDMVYCFRNTHEGYKYNLGGAMCSEGGALIALMRWPRMAECPRYVQCEH</sequence>
<proteinExistence type="predicted"/>
<organism evidence="1 2">
    <name type="scientific">Candidatus Desulfosporosinus infrequens</name>
    <dbReference type="NCBI Taxonomy" id="2043169"/>
    <lineage>
        <taxon>Bacteria</taxon>
        <taxon>Bacillati</taxon>
        <taxon>Bacillota</taxon>
        <taxon>Clostridia</taxon>
        <taxon>Eubacteriales</taxon>
        <taxon>Desulfitobacteriaceae</taxon>
        <taxon>Desulfosporosinus</taxon>
    </lineage>
</organism>